<organism evidence="3 4">
    <name type="scientific">Pedobacter hiemivivus</name>
    <dbReference type="NCBI Taxonomy" id="2530454"/>
    <lineage>
        <taxon>Bacteria</taxon>
        <taxon>Pseudomonadati</taxon>
        <taxon>Bacteroidota</taxon>
        <taxon>Sphingobacteriia</taxon>
        <taxon>Sphingobacteriales</taxon>
        <taxon>Sphingobacteriaceae</taxon>
        <taxon>Pedobacter</taxon>
    </lineage>
</organism>
<reference evidence="3 4" key="1">
    <citation type="submission" date="2019-04" db="EMBL/GenBank/DDBJ databases">
        <title>Pedobacter sp. RP-1-16 sp. nov., isolated from Arctic soil.</title>
        <authorList>
            <person name="Dahal R.H."/>
            <person name="Kim D.-U."/>
        </authorList>
    </citation>
    <scope>NUCLEOTIDE SEQUENCE [LARGE SCALE GENOMIC DNA]</scope>
    <source>
        <strain evidence="3 4">RP-1-16</strain>
    </source>
</reference>
<dbReference type="CDD" id="cd03394">
    <property type="entry name" value="PAP2_like_5"/>
    <property type="match status" value="1"/>
</dbReference>
<protein>
    <submittedName>
        <fullName evidence="3">Phosphatase PAP2 family protein</fullName>
    </submittedName>
</protein>
<keyword evidence="1" id="KW-0472">Membrane</keyword>
<dbReference type="Proteomes" id="UP000309594">
    <property type="component" value="Unassembled WGS sequence"/>
</dbReference>
<feature type="domain" description="Phosphatidic acid phosphatase type 2/haloperoxidase" evidence="2">
    <location>
        <begin position="118"/>
        <end position="219"/>
    </location>
</feature>
<name>A0A4U1GII9_9SPHI</name>
<feature type="transmembrane region" description="Helical" evidence="1">
    <location>
        <begin position="177"/>
        <end position="195"/>
    </location>
</feature>
<dbReference type="InterPro" id="IPR000326">
    <property type="entry name" value="PAP2/HPO"/>
</dbReference>
<keyword evidence="1" id="KW-1133">Transmembrane helix</keyword>
<dbReference type="Pfam" id="PF01569">
    <property type="entry name" value="PAP2"/>
    <property type="match status" value="1"/>
</dbReference>
<comment type="caution">
    <text evidence="3">The sequence shown here is derived from an EMBL/GenBank/DDBJ whole genome shotgun (WGS) entry which is preliminary data.</text>
</comment>
<gene>
    <name evidence="3" type="ORF">FBD94_06180</name>
</gene>
<dbReference type="SMART" id="SM00014">
    <property type="entry name" value="acidPPc"/>
    <property type="match status" value="1"/>
</dbReference>
<evidence type="ECO:0000259" key="2">
    <source>
        <dbReference type="SMART" id="SM00014"/>
    </source>
</evidence>
<feature type="transmembrane region" description="Helical" evidence="1">
    <location>
        <begin position="44"/>
        <end position="62"/>
    </location>
</feature>
<dbReference type="EMBL" id="SWDX01000002">
    <property type="protein sequence ID" value="TKC63928.1"/>
    <property type="molecule type" value="Genomic_DNA"/>
</dbReference>
<dbReference type="PANTHER" id="PTHR14969:SF13">
    <property type="entry name" value="AT30094P"/>
    <property type="match status" value="1"/>
</dbReference>
<dbReference type="Gene3D" id="1.20.144.10">
    <property type="entry name" value="Phosphatidic acid phosphatase type 2/haloperoxidase"/>
    <property type="match status" value="1"/>
</dbReference>
<proteinExistence type="predicted"/>
<feature type="transmembrane region" description="Helical" evidence="1">
    <location>
        <begin position="201"/>
        <end position="222"/>
    </location>
</feature>
<keyword evidence="1" id="KW-0812">Transmembrane</keyword>
<dbReference type="RefSeq" id="WP_136879495.1">
    <property type="nucleotide sequence ID" value="NZ_SWDX01000002.1"/>
</dbReference>
<evidence type="ECO:0000256" key="1">
    <source>
        <dbReference type="SAM" id="Phobius"/>
    </source>
</evidence>
<evidence type="ECO:0000313" key="4">
    <source>
        <dbReference type="Proteomes" id="UP000309594"/>
    </source>
</evidence>
<accession>A0A4U1GII9</accession>
<dbReference type="PANTHER" id="PTHR14969">
    <property type="entry name" value="SPHINGOSINE-1-PHOSPHATE PHOSPHOHYDROLASE"/>
    <property type="match status" value="1"/>
</dbReference>
<dbReference type="AlphaFoldDB" id="A0A4U1GII9"/>
<evidence type="ECO:0000313" key="3">
    <source>
        <dbReference type="EMBL" id="TKC63928.1"/>
    </source>
</evidence>
<dbReference type="InterPro" id="IPR036938">
    <property type="entry name" value="PAP2/HPO_sf"/>
</dbReference>
<dbReference type="SUPFAM" id="SSF48317">
    <property type="entry name" value="Acid phosphatase/Vanadium-dependent haloperoxidase"/>
    <property type="match status" value="1"/>
</dbReference>
<sequence length="256" mass="27772">MSASGYCAVCRKIFIAVVFFCLPGVCVAQRESLRDTIEYRPGIGAFIVPASFIGYGLVSLMGENVVRRLDHTTKNELQEDHPLFAAHADDYLQFAPAVAVYGLNAVGIKGQHSLLDATGLYLLSAAITGGSVLIVKSATHRERPNGAGFNSFPSGHTANAFAAAEFLRQEYRDISPWYGIAGYAVATATGTLRMYNNKHWFSDVVAGAGFGVISTKVAYFIYPKLKRWVSGKGAMNYNVVPSYQQHSFGLSFNGTF</sequence>